<dbReference type="RefSeq" id="XP_006696866.1">
    <property type="nucleotide sequence ID" value="XM_006696803.1"/>
</dbReference>
<dbReference type="OrthoDB" id="5415655at2759"/>
<dbReference type="eggNOG" id="KOG4826">
    <property type="taxonomic scope" value="Eukaryota"/>
</dbReference>
<feature type="transmembrane region" description="Helical" evidence="7">
    <location>
        <begin position="16"/>
        <end position="37"/>
    </location>
</feature>
<keyword evidence="4 6" id="KW-1133">Transmembrane helix</keyword>
<feature type="domain" description="EXPERA" evidence="8">
    <location>
        <begin position="44"/>
        <end position="221"/>
    </location>
</feature>
<dbReference type="GO" id="GO:0016125">
    <property type="term" value="P:sterol metabolic process"/>
    <property type="evidence" value="ECO:0007669"/>
    <property type="project" value="InterPro"/>
</dbReference>
<dbReference type="PANTHER" id="PTHR14207:SF1">
    <property type="entry name" value="EMOPAMIL-BINDING PROTEIN-LIKE"/>
    <property type="match status" value="1"/>
</dbReference>
<dbReference type="Pfam" id="PF05241">
    <property type="entry name" value="EBP"/>
    <property type="match status" value="1"/>
</dbReference>
<dbReference type="Proteomes" id="UP000008066">
    <property type="component" value="Unassembled WGS sequence"/>
</dbReference>
<proteinExistence type="inferred from homology"/>
<keyword evidence="5 6" id="KW-0472">Membrane</keyword>
<keyword evidence="10" id="KW-1185">Reference proteome</keyword>
<evidence type="ECO:0000313" key="10">
    <source>
        <dbReference type="Proteomes" id="UP000008066"/>
    </source>
</evidence>
<keyword evidence="3 6" id="KW-0812">Transmembrane</keyword>
<comment type="subcellular location">
    <subcellularLocation>
        <location evidence="1">Membrane</location>
        <topology evidence="1">Multi-pass membrane protein</topology>
    </subcellularLocation>
</comment>
<reference evidence="9 10" key="1">
    <citation type="journal article" date="2011" name="Cell">
        <title>Insight into structure and assembly of the nuclear pore complex by utilizing the genome of a eukaryotic thermophile.</title>
        <authorList>
            <person name="Amlacher S."/>
            <person name="Sarges P."/>
            <person name="Flemming D."/>
            <person name="van Noort V."/>
            <person name="Kunze R."/>
            <person name="Devos D.P."/>
            <person name="Arumugam M."/>
            <person name="Bork P."/>
            <person name="Hurt E."/>
        </authorList>
    </citation>
    <scope>NUCLEOTIDE SEQUENCE [LARGE SCALE GENOMIC DNA]</scope>
    <source>
        <strain evidence="10">DSM 1495 / CBS 144.50 / IMI 039719</strain>
    </source>
</reference>
<dbReference type="InterPro" id="IPR033118">
    <property type="entry name" value="EXPERA"/>
</dbReference>
<dbReference type="OMA" id="VYLWLYL"/>
<feature type="transmembrane region" description="Helical" evidence="7">
    <location>
        <begin position="135"/>
        <end position="157"/>
    </location>
</feature>
<evidence type="ECO:0000256" key="5">
    <source>
        <dbReference type="ARBA" id="ARBA00023136"/>
    </source>
</evidence>
<dbReference type="PROSITE" id="PS51751">
    <property type="entry name" value="EXPERA"/>
    <property type="match status" value="1"/>
</dbReference>
<feature type="transmembrane region" description="Helical" evidence="7">
    <location>
        <begin position="164"/>
        <end position="183"/>
    </location>
</feature>
<dbReference type="GeneID" id="18260605"/>
<evidence type="ECO:0000256" key="6">
    <source>
        <dbReference type="PROSITE-ProRule" id="PRU01087"/>
    </source>
</evidence>
<evidence type="ECO:0000256" key="7">
    <source>
        <dbReference type="SAM" id="Phobius"/>
    </source>
</evidence>
<evidence type="ECO:0000256" key="2">
    <source>
        <dbReference type="ARBA" id="ARBA00008337"/>
    </source>
</evidence>
<keyword evidence="9" id="KW-0413">Isomerase</keyword>
<dbReference type="HOGENOM" id="CLU_072128_1_0_1"/>
<evidence type="ECO:0000313" key="9">
    <source>
        <dbReference type="EMBL" id="EGS17248.1"/>
    </source>
</evidence>
<evidence type="ECO:0000256" key="1">
    <source>
        <dbReference type="ARBA" id="ARBA00004141"/>
    </source>
</evidence>
<organism evidence="10">
    <name type="scientific">Chaetomium thermophilum (strain DSM 1495 / CBS 144.50 / IMI 039719)</name>
    <name type="common">Thermochaetoides thermophila</name>
    <dbReference type="NCBI Taxonomy" id="759272"/>
    <lineage>
        <taxon>Eukaryota</taxon>
        <taxon>Fungi</taxon>
        <taxon>Dikarya</taxon>
        <taxon>Ascomycota</taxon>
        <taxon>Pezizomycotina</taxon>
        <taxon>Sordariomycetes</taxon>
        <taxon>Sordariomycetidae</taxon>
        <taxon>Sordariales</taxon>
        <taxon>Chaetomiaceae</taxon>
        <taxon>Thermochaetoides</taxon>
    </lineage>
</organism>
<feature type="transmembrane region" description="Helical" evidence="7">
    <location>
        <begin position="203"/>
        <end position="225"/>
    </location>
</feature>
<dbReference type="AlphaFoldDB" id="G0SGA9"/>
<dbReference type="PANTHER" id="PTHR14207">
    <property type="entry name" value="STEROL ISOMERASE"/>
    <property type="match status" value="1"/>
</dbReference>
<dbReference type="STRING" id="759272.G0SGA9"/>
<comment type="similarity">
    <text evidence="2">Belongs to the EBP family.</text>
</comment>
<sequence length="245" mass="27727">MTYTLPSEPTLDSTTLFSLLSTVAILIAALALSRVVLPSNMATRWRFLFVWHAFDALIHFILEGSFIYHCYFSVAPVPKDGSLYWPDPENYLGSGLTARFRKIHGPQAAPQNALANLWIVYARADRRWAGVDLTVLSIETITVLFAGSLACFVCYDIARRNPRASLSAIILAVAEIYGGYMTFMPEWLSGNINLDTSNWMYKWLFLTFFNGLWVVVPLYSIYVAADDIFEAFRVRQATLGRKKQK</sequence>
<evidence type="ECO:0000256" key="4">
    <source>
        <dbReference type="ARBA" id="ARBA00022989"/>
    </source>
</evidence>
<evidence type="ECO:0000259" key="8">
    <source>
        <dbReference type="PROSITE" id="PS51751"/>
    </source>
</evidence>
<dbReference type="KEGG" id="cthr:CTHT_0065670"/>
<protein>
    <submittedName>
        <fullName evidence="9">Cholestenol delta-isomerase-like protein</fullName>
    </submittedName>
</protein>
<dbReference type="InterPro" id="IPR007905">
    <property type="entry name" value="EBP"/>
</dbReference>
<dbReference type="EMBL" id="GL988047">
    <property type="protein sequence ID" value="EGS17248.1"/>
    <property type="molecule type" value="Genomic_DNA"/>
</dbReference>
<dbReference type="GO" id="GO:0047750">
    <property type="term" value="F:cholestenol delta-isomerase activity"/>
    <property type="evidence" value="ECO:0007669"/>
    <property type="project" value="InterPro"/>
</dbReference>
<dbReference type="GO" id="GO:0016020">
    <property type="term" value="C:membrane"/>
    <property type="evidence" value="ECO:0007669"/>
    <property type="project" value="UniProtKB-SubCell"/>
</dbReference>
<gene>
    <name evidence="9" type="ORF">CTHT_0065670</name>
</gene>
<feature type="transmembrane region" description="Helical" evidence="7">
    <location>
        <begin position="49"/>
        <end position="74"/>
    </location>
</feature>
<evidence type="ECO:0000256" key="3">
    <source>
        <dbReference type="ARBA" id="ARBA00022692"/>
    </source>
</evidence>
<name>G0SGA9_CHATD</name>
<accession>G0SGA9</accession>
<dbReference type="GO" id="GO:0005783">
    <property type="term" value="C:endoplasmic reticulum"/>
    <property type="evidence" value="ECO:0007669"/>
    <property type="project" value="TreeGrafter"/>
</dbReference>